<accession>K8FEZ4</accession>
<feature type="transmembrane region" description="Helical" evidence="5">
    <location>
        <begin position="16"/>
        <end position="42"/>
    </location>
</feature>
<keyword evidence="2 5" id="KW-0812">Transmembrane</keyword>
<dbReference type="Proteomes" id="UP000198341">
    <property type="component" value="Chromosome 9"/>
</dbReference>
<feature type="transmembrane region" description="Helical" evidence="5">
    <location>
        <begin position="195"/>
        <end position="213"/>
    </location>
</feature>
<dbReference type="eggNOG" id="KOG1444">
    <property type="taxonomic scope" value="Eukaryota"/>
</dbReference>
<dbReference type="PANTHER" id="PTHR11132">
    <property type="entry name" value="SOLUTE CARRIER FAMILY 35"/>
    <property type="match status" value="1"/>
</dbReference>
<reference evidence="6 7" key="1">
    <citation type="submission" date="2011-10" db="EMBL/GenBank/DDBJ databases">
        <authorList>
            <person name="Genoscope - CEA"/>
        </authorList>
    </citation>
    <scope>NUCLEOTIDE SEQUENCE [LARGE SCALE GENOMIC DNA]</scope>
    <source>
        <strain evidence="6 7">RCC 1105</strain>
    </source>
</reference>
<dbReference type="RefSeq" id="XP_007511136.1">
    <property type="nucleotide sequence ID" value="XM_007511074.1"/>
</dbReference>
<proteinExistence type="predicted"/>
<feature type="transmembrane region" description="Helical" evidence="5">
    <location>
        <begin position="136"/>
        <end position="157"/>
    </location>
</feature>
<evidence type="ECO:0000256" key="2">
    <source>
        <dbReference type="ARBA" id="ARBA00022692"/>
    </source>
</evidence>
<feature type="transmembrane region" description="Helical" evidence="5">
    <location>
        <begin position="286"/>
        <end position="302"/>
    </location>
</feature>
<evidence type="ECO:0000256" key="5">
    <source>
        <dbReference type="SAM" id="Phobius"/>
    </source>
</evidence>
<evidence type="ECO:0000256" key="3">
    <source>
        <dbReference type="ARBA" id="ARBA00022989"/>
    </source>
</evidence>
<evidence type="ECO:0000256" key="1">
    <source>
        <dbReference type="ARBA" id="ARBA00004141"/>
    </source>
</evidence>
<feature type="transmembrane region" description="Helical" evidence="5">
    <location>
        <begin position="105"/>
        <end position="124"/>
    </location>
</feature>
<keyword evidence="4 5" id="KW-0472">Membrane</keyword>
<evidence type="ECO:0000256" key="4">
    <source>
        <dbReference type="ARBA" id="ARBA00023136"/>
    </source>
</evidence>
<dbReference type="OrthoDB" id="417037at2759"/>
<feature type="transmembrane region" description="Helical" evidence="5">
    <location>
        <begin position="163"/>
        <end position="183"/>
    </location>
</feature>
<feature type="transmembrane region" description="Helical" evidence="5">
    <location>
        <begin position="48"/>
        <end position="68"/>
    </location>
</feature>
<protein>
    <recommendedName>
        <fullName evidence="8">Sugar phosphate transporter domain-containing protein</fullName>
    </recommendedName>
</protein>
<dbReference type="KEGG" id="bpg:Bathy09g01140"/>
<evidence type="ECO:0008006" key="8">
    <source>
        <dbReference type="Google" id="ProtNLM"/>
    </source>
</evidence>
<organism evidence="6 7">
    <name type="scientific">Bathycoccus prasinos</name>
    <dbReference type="NCBI Taxonomy" id="41875"/>
    <lineage>
        <taxon>Eukaryota</taxon>
        <taxon>Viridiplantae</taxon>
        <taxon>Chlorophyta</taxon>
        <taxon>Mamiellophyceae</taxon>
        <taxon>Mamiellales</taxon>
        <taxon>Bathycoccaceae</taxon>
        <taxon>Bathycoccus</taxon>
    </lineage>
</organism>
<sequence>MGVSPTPTSQNVGEKLIWIAIYSLCSSSMLVVNKLAVAAIPLPTVVSGAQLVSSAIVPLLMQLCGYSVIGKMTYARSLPYVVYTSMFAAGLFANMKALLLTNVGAVIAARCCLPLIVSVIEYFFMGRSWPNKRSMVSLGGVVFFAYLYVSQDSGIAVEGSEGFVWLFIWWMLLALQMTYGKWMTSAIEMTQWERVFYTNAFAVPPNMLIWYFSDDSSPAKAHVMDRLDSYQKNMLLLSCVIGVCISYSGWRCRTVVTATTFTLVGVVNKMATIAFTMIVWPKETTFAKVVVLIFCVLFGLLYQEAPMKARKEGMIEGGKSATESNIVSIRSPRHVHAK</sequence>
<keyword evidence="3 5" id="KW-1133">Transmembrane helix</keyword>
<dbReference type="AlphaFoldDB" id="K8FEZ4"/>
<gene>
    <name evidence="6" type="ORF">Bathy09g01140</name>
</gene>
<comment type="subcellular location">
    <subcellularLocation>
        <location evidence="1">Membrane</location>
        <topology evidence="1">Multi-pass membrane protein</topology>
    </subcellularLocation>
</comment>
<dbReference type="GeneID" id="19013621"/>
<dbReference type="InterPro" id="IPR050186">
    <property type="entry name" value="TPT_transporter"/>
</dbReference>
<dbReference type="EMBL" id="FO082270">
    <property type="protein sequence ID" value="CCO66696.1"/>
    <property type="molecule type" value="Genomic_DNA"/>
</dbReference>
<feature type="transmembrane region" description="Helical" evidence="5">
    <location>
        <begin position="262"/>
        <end position="280"/>
    </location>
</feature>
<evidence type="ECO:0000313" key="7">
    <source>
        <dbReference type="Proteomes" id="UP000198341"/>
    </source>
</evidence>
<keyword evidence="7" id="KW-1185">Reference proteome</keyword>
<name>K8FEZ4_9CHLO</name>
<dbReference type="GO" id="GO:0016020">
    <property type="term" value="C:membrane"/>
    <property type="evidence" value="ECO:0007669"/>
    <property type="project" value="UniProtKB-SubCell"/>
</dbReference>
<feature type="transmembrane region" description="Helical" evidence="5">
    <location>
        <begin position="233"/>
        <end position="250"/>
    </location>
</feature>
<feature type="transmembrane region" description="Helical" evidence="5">
    <location>
        <begin position="80"/>
        <end position="99"/>
    </location>
</feature>
<evidence type="ECO:0000313" key="6">
    <source>
        <dbReference type="EMBL" id="CCO66696.1"/>
    </source>
</evidence>